<evidence type="ECO:0000313" key="8">
    <source>
        <dbReference type="EMBL" id="RIV85100.1"/>
    </source>
</evidence>
<evidence type="ECO:0000259" key="7">
    <source>
        <dbReference type="PROSITE" id="PS51918"/>
    </source>
</evidence>
<dbReference type="SFLD" id="SFLDG01067">
    <property type="entry name" value="SPASM/twitch_domain_containing"/>
    <property type="match status" value="1"/>
</dbReference>
<dbReference type="InterPro" id="IPR013785">
    <property type="entry name" value="Aldolase_TIM"/>
</dbReference>
<sequence>MASRAKTRNAPAGASPFTVAGERLPPAKFTDPQVTAKGEPRASVGLTQLDTLWFATGTLCNLACANCYIESSPTNDALIYMAADHVARFLDEVAERGVREIGFTGGEPFMNPEIIAMIERALSRRHEVLVLSNAMKPMRRHEAELLRLRETYGDKLTIRVSIDHHTKAVHQAERGPGSWAPMLDGMRWLSDNGFSLAAAGRSMAGETQEQARNAYRLLFEREGIAIDSLDPSRLVLFPEMDDEADIAEITTGCWDILGKSPDDVMCATQRMVVHRKGEPAPRVVACTLLPYDRGFDLGDTVAEADRDVPLNHPHCARFCVLGGASCSA</sequence>
<name>A0A418NQS6_9SPHN</name>
<feature type="domain" description="Radical SAM core" evidence="7">
    <location>
        <begin position="36"/>
        <end position="275"/>
    </location>
</feature>
<dbReference type="RefSeq" id="WP_119587337.1">
    <property type="nucleotide sequence ID" value="NZ_CAWODQ010000025.1"/>
</dbReference>
<dbReference type="GO" id="GO:0051536">
    <property type="term" value="F:iron-sulfur cluster binding"/>
    <property type="evidence" value="ECO:0007669"/>
    <property type="project" value="UniProtKB-KW"/>
</dbReference>
<evidence type="ECO:0000256" key="2">
    <source>
        <dbReference type="ARBA" id="ARBA00022691"/>
    </source>
</evidence>
<feature type="region of interest" description="Disordered" evidence="6">
    <location>
        <begin position="1"/>
        <end position="39"/>
    </location>
</feature>
<reference evidence="8 9" key="1">
    <citation type="submission" date="2018-08" db="EMBL/GenBank/DDBJ databases">
        <title>Erythrobacter zhengii sp.nov., a bacterium isolated from deep-sea sediment.</title>
        <authorList>
            <person name="Fang C."/>
            <person name="Wu Y.-H."/>
            <person name="Sun C."/>
            <person name="Wang H."/>
            <person name="Cheng H."/>
            <person name="Meng F.-X."/>
            <person name="Wang C.-S."/>
            <person name="Xu X.-W."/>
        </authorList>
    </citation>
    <scope>NUCLEOTIDE SEQUENCE [LARGE SCALE GENOMIC DNA]</scope>
    <source>
        <strain evidence="8 9">V18</strain>
    </source>
</reference>
<dbReference type="InterPro" id="IPR050377">
    <property type="entry name" value="Radical_SAM_PqqE_MftC-like"/>
</dbReference>
<dbReference type="InterPro" id="IPR058240">
    <property type="entry name" value="rSAM_sf"/>
</dbReference>
<dbReference type="GO" id="GO:0046872">
    <property type="term" value="F:metal ion binding"/>
    <property type="evidence" value="ECO:0007669"/>
    <property type="project" value="UniProtKB-KW"/>
</dbReference>
<organism evidence="8 9">
    <name type="scientific">Aurantiacibacter zhengii</name>
    <dbReference type="NCBI Taxonomy" id="2307003"/>
    <lineage>
        <taxon>Bacteria</taxon>
        <taxon>Pseudomonadati</taxon>
        <taxon>Pseudomonadota</taxon>
        <taxon>Alphaproteobacteria</taxon>
        <taxon>Sphingomonadales</taxon>
        <taxon>Erythrobacteraceae</taxon>
        <taxon>Aurantiacibacter</taxon>
    </lineage>
</organism>
<keyword evidence="3" id="KW-0479">Metal-binding</keyword>
<dbReference type="CDD" id="cd01335">
    <property type="entry name" value="Radical_SAM"/>
    <property type="match status" value="1"/>
</dbReference>
<keyword evidence="2" id="KW-0949">S-adenosyl-L-methionine</keyword>
<comment type="caution">
    <text evidence="8">The sequence shown here is derived from an EMBL/GenBank/DDBJ whole genome shotgun (WGS) entry which is preliminary data.</text>
</comment>
<dbReference type="Gene3D" id="3.20.20.70">
    <property type="entry name" value="Aldolase class I"/>
    <property type="match status" value="1"/>
</dbReference>
<keyword evidence="9" id="KW-1185">Reference proteome</keyword>
<protein>
    <submittedName>
        <fullName evidence="8">Radical SAM protein</fullName>
    </submittedName>
</protein>
<dbReference type="OrthoDB" id="9810775at2"/>
<evidence type="ECO:0000256" key="1">
    <source>
        <dbReference type="ARBA" id="ARBA00001966"/>
    </source>
</evidence>
<dbReference type="PANTHER" id="PTHR11228">
    <property type="entry name" value="RADICAL SAM DOMAIN PROTEIN"/>
    <property type="match status" value="1"/>
</dbReference>
<dbReference type="EMBL" id="QXFL01000005">
    <property type="protein sequence ID" value="RIV85100.1"/>
    <property type="molecule type" value="Genomic_DNA"/>
</dbReference>
<dbReference type="Proteomes" id="UP000286576">
    <property type="component" value="Unassembled WGS sequence"/>
</dbReference>
<dbReference type="AlphaFoldDB" id="A0A418NQS6"/>
<dbReference type="PANTHER" id="PTHR11228:SF22">
    <property type="entry name" value="PEPTIDE BIOSYNTHESIS PROTEIN YYDG-RELATED"/>
    <property type="match status" value="1"/>
</dbReference>
<dbReference type="Pfam" id="PF04055">
    <property type="entry name" value="Radical_SAM"/>
    <property type="match status" value="1"/>
</dbReference>
<dbReference type="PROSITE" id="PS51918">
    <property type="entry name" value="RADICAL_SAM"/>
    <property type="match status" value="1"/>
</dbReference>
<dbReference type="InterPro" id="IPR007197">
    <property type="entry name" value="rSAM"/>
</dbReference>
<gene>
    <name evidence="8" type="ORF">D2V07_12500</name>
</gene>
<dbReference type="SFLD" id="SFLDS00029">
    <property type="entry name" value="Radical_SAM"/>
    <property type="match status" value="1"/>
</dbReference>
<evidence type="ECO:0000256" key="5">
    <source>
        <dbReference type="ARBA" id="ARBA00023014"/>
    </source>
</evidence>
<accession>A0A418NQS6</accession>
<evidence type="ECO:0000256" key="3">
    <source>
        <dbReference type="ARBA" id="ARBA00022723"/>
    </source>
</evidence>
<comment type="cofactor">
    <cofactor evidence="1">
        <name>[4Fe-4S] cluster</name>
        <dbReference type="ChEBI" id="CHEBI:49883"/>
    </cofactor>
</comment>
<evidence type="ECO:0000256" key="4">
    <source>
        <dbReference type="ARBA" id="ARBA00023004"/>
    </source>
</evidence>
<proteinExistence type="predicted"/>
<evidence type="ECO:0000313" key="9">
    <source>
        <dbReference type="Proteomes" id="UP000286576"/>
    </source>
</evidence>
<keyword evidence="5" id="KW-0411">Iron-sulfur</keyword>
<dbReference type="GO" id="GO:0003824">
    <property type="term" value="F:catalytic activity"/>
    <property type="evidence" value="ECO:0007669"/>
    <property type="project" value="InterPro"/>
</dbReference>
<keyword evidence="4" id="KW-0408">Iron</keyword>
<dbReference type="SUPFAM" id="SSF102114">
    <property type="entry name" value="Radical SAM enzymes"/>
    <property type="match status" value="1"/>
</dbReference>
<evidence type="ECO:0000256" key="6">
    <source>
        <dbReference type="SAM" id="MobiDB-lite"/>
    </source>
</evidence>